<organism evidence="1 2">
    <name type="scientific">Popillia japonica</name>
    <name type="common">Japanese beetle</name>
    <dbReference type="NCBI Taxonomy" id="7064"/>
    <lineage>
        <taxon>Eukaryota</taxon>
        <taxon>Metazoa</taxon>
        <taxon>Ecdysozoa</taxon>
        <taxon>Arthropoda</taxon>
        <taxon>Hexapoda</taxon>
        <taxon>Insecta</taxon>
        <taxon>Pterygota</taxon>
        <taxon>Neoptera</taxon>
        <taxon>Endopterygota</taxon>
        <taxon>Coleoptera</taxon>
        <taxon>Polyphaga</taxon>
        <taxon>Scarabaeiformia</taxon>
        <taxon>Scarabaeidae</taxon>
        <taxon>Rutelinae</taxon>
        <taxon>Popillia</taxon>
    </lineage>
</organism>
<accession>A0AAW1L7L9</accession>
<dbReference type="Proteomes" id="UP001458880">
    <property type="component" value="Unassembled WGS sequence"/>
</dbReference>
<sequence>MGEEWEEEDLLPLTEFIKLQSDTVTSDLIEIRDSVSKLNSSLSDGDLEKWAKGHDELYTEELTDNDILEMSNIRDNDSFEKWAKGHDELYTEELTDNDILEMSNIRDNDSSEVDSDSCSTNLVKHGDAVKSFCICIQWAEQNIR</sequence>
<reference evidence="1 2" key="1">
    <citation type="journal article" date="2024" name="BMC Genomics">
        <title>De novo assembly and annotation of Popillia japonica's genome with initial clues to its potential as an invasive pest.</title>
        <authorList>
            <person name="Cucini C."/>
            <person name="Boschi S."/>
            <person name="Funari R."/>
            <person name="Cardaioli E."/>
            <person name="Iannotti N."/>
            <person name="Marturano G."/>
            <person name="Paoli F."/>
            <person name="Bruttini M."/>
            <person name="Carapelli A."/>
            <person name="Frati F."/>
            <person name="Nardi F."/>
        </authorList>
    </citation>
    <scope>NUCLEOTIDE SEQUENCE [LARGE SCALE GENOMIC DNA]</scope>
    <source>
        <strain evidence="1">DMR45628</strain>
    </source>
</reference>
<evidence type="ECO:0000313" key="2">
    <source>
        <dbReference type="Proteomes" id="UP001458880"/>
    </source>
</evidence>
<dbReference type="AlphaFoldDB" id="A0AAW1L7L9"/>
<dbReference type="EMBL" id="JASPKY010000142">
    <property type="protein sequence ID" value="KAK9730773.1"/>
    <property type="molecule type" value="Genomic_DNA"/>
</dbReference>
<evidence type="ECO:0000313" key="1">
    <source>
        <dbReference type="EMBL" id="KAK9730773.1"/>
    </source>
</evidence>
<proteinExistence type="predicted"/>
<name>A0AAW1L7L9_POPJA</name>
<keyword evidence="2" id="KW-1185">Reference proteome</keyword>
<comment type="caution">
    <text evidence="1">The sequence shown here is derived from an EMBL/GenBank/DDBJ whole genome shotgun (WGS) entry which is preliminary data.</text>
</comment>
<gene>
    <name evidence="1" type="ORF">QE152_g14233</name>
</gene>
<protein>
    <submittedName>
        <fullName evidence="1">Uncharacterized protein</fullName>
    </submittedName>
</protein>